<feature type="transmembrane region" description="Helical" evidence="2">
    <location>
        <begin position="55"/>
        <end position="73"/>
    </location>
</feature>
<organism evidence="4">
    <name type="scientific">Menopon gallinae</name>
    <name type="common">poultry shaft louse</name>
    <dbReference type="NCBI Taxonomy" id="328185"/>
    <lineage>
        <taxon>Eukaryota</taxon>
        <taxon>Metazoa</taxon>
        <taxon>Ecdysozoa</taxon>
        <taxon>Arthropoda</taxon>
        <taxon>Hexapoda</taxon>
        <taxon>Insecta</taxon>
        <taxon>Pterygota</taxon>
        <taxon>Neoptera</taxon>
        <taxon>Paraneoptera</taxon>
        <taxon>Psocodea</taxon>
        <taxon>Troctomorpha</taxon>
        <taxon>Phthiraptera</taxon>
        <taxon>Amblycera</taxon>
        <taxon>Menoponidae</taxon>
        <taxon>Menopon</taxon>
    </lineage>
</organism>
<evidence type="ECO:0000256" key="2">
    <source>
        <dbReference type="SAM" id="Phobius"/>
    </source>
</evidence>
<feature type="domain" description="Fibronectin type III" evidence="3">
    <location>
        <begin position="49"/>
        <end position="157"/>
    </location>
</feature>
<dbReference type="InterPro" id="IPR032073">
    <property type="entry name" value="FNDC5_C"/>
</dbReference>
<dbReference type="AlphaFoldDB" id="A0AAW2HEM9"/>
<dbReference type="Pfam" id="PF16066">
    <property type="entry name" value="DUF4808"/>
    <property type="match status" value="1"/>
</dbReference>
<gene>
    <name evidence="4" type="ORF">PYX00_010103</name>
</gene>
<feature type="region of interest" description="Disordered" evidence="1">
    <location>
        <begin position="462"/>
        <end position="528"/>
    </location>
</feature>
<keyword evidence="2" id="KW-0812">Transmembrane</keyword>
<feature type="compositionally biased region" description="Basic and acidic residues" evidence="1">
    <location>
        <begin position="221"/>
        <end position="244"/>
    </location>
</feature>
<feature type="region of interest" description="Disordered" evidence="1">
    <location>
        <begin position="221"/>
        <end position="295"/>
    </location>
</feature>
<evidence type="ECO:0000256" key="1">
    <source>
        <dbReference type="SAM" id="MobiDB-lite"/>
    </source>
</evidence>
<reference evidence="4" key="1">
    <citation type="journal article" date="2024" name="Gigascience">
        <title>Chromosome-level genome of the poultry shaft louse Menopon gallinae provides insight into the host-switching and adaptive evolution of parasitic lice.</title>
        <authorList>
            <person name="Xu Y."/>
            <person name="Ma L."/>
            <person name="Liu S."/>
            <person name="Liang Y."/>
            <person name="Liu Q."/>
            <person name="He Z."/>
            <person name="Tian L."/>
            <person name="Duan Y."/>
            <person name="Cai W."/>
            <person name="Li H."/>
            <person name="Song F."/>
        </authorList>
    </citation>
    <scope>NUCLEOTIDE SEQUENCE</scope>
    <source>
        <strain evidence="4">Cailab_2023a</strain>
    </source>
</reference>
<feature type="compositionally biased region" description="Basic and acidic residues" evidence="1">
    <location>
        <begin position="507"/>
        <end position="528"/>
    </location>
</feature>
<keyword evidence="2" id="KW-1133">Transmembrane helix</keyword>
<comment type="caution">
    <text evidence="4">The sequence shown here is derived from an EMBL/GenBank/DDBJ whole genome shotgun (WGS) entry which is preliminary data.</text>
</comment>
<evidence type="ECO:0000313" key="4">
    <source>
        <dbReference type="EMBL" id="KAL0268001.1"/>
    </source>
</evidence>
<dbReference type="EMBL" id="JARGDH010000005">
    <property type="protein sequence ID" value="KAL0268001.1"/>
    <property type="molecule type" value="Genomic_DNA"/>
</dbReference>
<feature type="compositionally biased region" description="Polar residues" evidence="1">
    <location>
        <begin position="260"/>
        <end position="273"/>
    </location>
</feature>
<keyword evidence="2" id="KW-0472">Membrane</keyword>
<feature type="compositionally biased region" description="Basic and acidic residues" evidence="1">
    <location>
        <begin position="469"/>
        <end position="484"/>
    </location>
</feature>
<dbReference type="PANTHER" id="PTHR21104">
    <property type="entry name" value="FIBRONECTIN TYPE III DOMAIN-CONTAINING PROTEIN"/>
    <property type="match status" value="1"/>
</dbReference>
<protein>
    <recommendedName>
        <fullName evidence="3">Fibronectin type III domain-containing protein</fullName>
    </recommendedName>
</protein>
<feature type="compositionally biased region" description="Polar residues" evidence="1">
    <location>
        <begin position="422"/>
        <end position="442"/>
    </location>
</feature>
<sequence length="664" mass="74629">MISTIAKQPKTTLLAEETTDQQGQRQLSMAANANASFANSTGSPQTKIIVRTEEVVIVTLVLVLWIAAIALFFNRWGKIRMLEPYQPKFIQQHRPSCPLVDQVQHRSFSKFNISGEACQAYHLRPRQNSVFVGSSIMTLPTNPPRKVKSAFDLQNLILSDPALNRSIVRLNLTRDDLRRSSLKTTLNVYADSHAEPSSARERRLSFKDLVEENVHSDRVQCSIERETTDGELNKRTKKIGEARQSKSISNQSSVSDSRHNSITCQDSKVTVQSKPDRRSSLMPTQRDADDHRSGVGNFRRNSAMFINSLDTDRNYLLPRSDNIKSGVIDFRRNSMMIINNLNEDIGIRSVGRNMSLGGSNVNLGGDFTSARRSSVIPPFCHEPHKPKMSIPHVSIVKTKPSFGAVKSPSVSQKNESKFLANQKASKSLDSTESTRTAWKNTKTSPDLSRQFLAPVTVQKHIGSTSSLNTDHKRLEDRKLSDESRSTGNLATDKAEFHNPRILETAAEDSKDASKTNLTKTEEGDDSKKSINLTTSLSNINITSAIPLNVITSSGMTKKTNQIDMSHCSLVLQHRVSDFYSRPGRIHNFPNHDRYMTFLIQLFQFPDEPKTVPDYEDFRILVTESQQPKPNGPDRVEELEKEIREVVDRLYYLTIRCNEASPSAD</sequence>
<dbReference type="PANTHER" id="PTHR21104:SF1">
    <property type="entry name" value="FIBRONECTIN TYPE III DOMAIN-CONTAINING PROTEIN"/>
    <property type="match status" value="1"/>
</dbReference>
<name>A0AAW2HEM9_9NEOP</name>
<feature type="compositionally biased region" description="Low complexity" evidence="1">
    <location>
        <begin position="245"/>
        <end position="255"/>
    </location>
</feature>
<evidence type="ECO:0000259" key="3">
    <source>
        <dbReference type="Pfam" id="PF16066"/>
    </source>
</evidence>
<feature type="region of interest" description="Disordered" evidence="1">
    <location>
        <begin position="404"/>
        <end position="442"/>
    </location>
</feature>
<accession>A0AAW2HEM9</accession>
<proteinExistence type="predicted"/>